<dbReference type="SMART" id="SM01217">
    <property type="entry name" value="Fn3_like"/>
    <property type="match status" value="1"/>
</dbReference>
<dbReference type="InterPro" id="IPR050288">
    <property type="entry name" value="Cellulose_deg_GH3"/>
</dbReference>
<dbReference type="Proteomes" id="UP000827549">
    <property type="component" value="Chromosome 3"/>
</dbReference>
<dbReference type="PRINTS" id="PR00133">
    <property type="entry name" value="GLHYDRLASE3"/>
</dbReference>
<evidence type="ECO:0000313" key="9">
    <source>
        <dbReference type="EMBL" id="WOO80488.1"/>
    </source>
</evidence>
<evidence type="ECO:0000256" key="3">
    <source>
        <dbReference type="ARBA" id="ARBA00012744"/>
    </source>
</evidence>
<dbReference type="InterPro" id="IPR013783">
    <property type="entry name" value="Ig-like_fold"/>
</dbReference>
<dbReference type="Pfam" id="PF01915">
    <property type="entry name" value="Glyco_hydro_3_C"/>
    <property type="match status" value="1"/>
</dbReference>
<dbReference type="PROSITE" id="PS00775">
    <property type="entry name" value="GLYCOSYL_HYDROL_F3"/>
    <property type="match status" value="1"/>
</dbReference>
<dbReference type="Pfam" id="PF00933">
    <property type="entry name" value="Glyco_hydro_3"/>
    <property type="match status" value="1"/>
</dbReference>
<protein>
    <recommendedName>
        <fullName evidence="3 7">beta-glucosidase</fullName>
        <ecNumber evidence="3 7">3.2.1.21</ecNumber>
    </recommendedName>
</protein>
<dbReference type="Pfam" id="PF14310">
    <property type="entry name" value="Fn3-like"/>
    <property type="match status" value="1"/>
</dbReference>
<dbReference type="GeneID" id="87807251"/>
<dbReference type="InterPro" id="IPR017853">
    <property type="entry name" value="GH"/>
</dbReference>
<evidence type="ECO:0000256" key="4">
    <source>
        <dbReference type="ARBA" id="ARBA00022801"/>
    </source>
</evidence>
<dbReference type="InterPro" id="IPR002772">
    <property type="entry name" value="Glyco_hydro_3_C"/>
</dbReference>
<keyword evidence="6 7" id="KW-0326">Glycosidase</keyword>
<dbReference type="Gene3D" id="2.60.120.260">
    <property type="entry name" value="Galactose-binding domain-like"/>
    <property type="match status" value="1"/>
</dbReference>
<dbReference type="PROSITE" id="PS51820">
    <property type="entry name" value="PA14"/>
    <property type="match status" value="1"/>
</dbReference>
<dbReference type="Gene3D" id="3.40.50.1700">
    <property type="entry name" value="Glycoside hydrolase family 3 C-terminal domain"/>
    <property type="match status" value="1"/>
</dbReference>
<sequence length="870" mass="94300">MAVTNENGSASVNGHAPDRSFLTASVPQLVKQLTLDEKITLLAGKNFWETAEVPRLGIPSVKVTDGPNGARGAQFGKQTSATALPNATCLAATFSAPLAASAGHLLAAESKARGAVCLLAPTVNIQRSPLGGRAFESFSEDPTLSGLMAASYINGLQAEGVSATIKHFIGNDQEHERNGSNSIIAPRPLREVYLRPFQIAERLARPDAYMTSYNRLNGTHASENSWLQQELLRKEWGFDGLIMSDWYGTYSVSDSINAGLDLEMPGPAMWRALPLVKHSIAAHKIDPRTIDKRVTEVLNWMQKYTKLNPEVVYAPKGPEKVRDSAEERASDAKLLREIGSQGAVLLKNEGILPIKSGKVAVIGPNVKTPVVTGGGSAKLRPLWAVTPWEGLEGNKPAGVELSYAFGCHGAKFVKLLDSEFTAADGKHGFDLKFFVRGEDGELATTPALVDRWDVSELLLGEFQVRMGGPAVWVAEMSATFRPQHSGEYEFGTTLTGSGKVYVDDEVVVDASRDQQPGTAFFYAGIAEKRGTFKAEKGKTYTVRLVHDSRRPPDSEMLSQPIQISGMRLGAQPLISDDDAIAQAVAAAKAADKVVIVAGLNSDWESESYDRPDLSLPYRTDEMITAVADANPNTVVVLQAGSAVGMPWLDKVAGVVFAWYGGNETGNAIADVVYGSVNPSGRLPLSLPARKVDIAANLNFKSARTDIHYEEGIWVGYKHFNARGIAPLFPFGHGLSYTTWEYSGLEVTPPSGEPSPDKWKLEARVTVTNTGKVAGSHSVHFYTAPPAETTTSLLHPEHALQAFVKLDDVQPGESRVASVVLDKYAVSHWDERWDTWRVEQGTWAVRIGVDAQTMDGRAEFEVAHDIEWRGL</sequence>
<dbReference type="EC" id="3.2.1.21" evidence="3 7"/>
<reference evidence="9" key="1">
    <citation type="submission" date="2023-10" db="EMBL/GenBank/DDBJ databases">
        <authorList>
            <person name="Noh H."/>
        </authorList>
    </citation>
    <scope>NUCLEOTIDE SEQUENCE</scope>
    <source>
        <strain evidence="9">DUCC4014</strain>
    </source>
</reference>
<keyword evidence="4 7" id="KW-0378">Hydrolase</keyword>
<comment type="similarity">
    <text evidence="2 7">Belongs to the glycosyl hydrolase 3 family.</text>
</comment>
<dbReference type="GO" id="GO:0008422">
    <property type="term" value="F:beta-glucosidase activity"/>
    <property type="evidence" value="ECO:0007669"/>
    <property type="project" value="UniProtKB-EC"/>
</dbReference>
<gene>
    <name evidence="9" type="primary">bglI_1</name>
    <name evidence="9" type="ORF">LOC62_03G004010</name>
</gene>
<accession>A0AAF1BQ69</accession>
<evidence type="ECO:0000256" key="5">
    <source>
        <dbReference type="ARBA" id="ARBA00023277"/>
    </source>
</evidence>
<comment type="catalytic activity">
    <reaction evidence="1 7">
        <text>Hydrolysis of terminal, non-reducing beta-D-glucosyl residues with release of beta-D-glucose.</text>
        <dbReference type="EC" id="3.2.1.21"/>
    </reaction>
</comment>
<proteinExistence type="inferred from homology"/>
<dbReference type="PANTHER" id="PTHR42715">
    <property type="entry name" value="BETA-GLUCOSIDASE"/>
    <property type="match status" value="1"/>
</dbReference>
<dbReference type="InterPro" id="IPR036962">
    <property type="entry name" value="Glyco_hydro_3_N_sf"/>
</dbReference>
<dbReference type="SUPFAM" id="SSF51445">
    <property type="entry name" value="(Trans)glycosidases"/>
    <property type="match status" value="1"/>
</dbReference>
<dbReference type="SUPFAM" id="SSF52279">
    <property type="entry name" value="Beta-D-glucan exohydrolase, C-terminal domain"/>
    <property type="match status" value="1"/>
</dbReference>
<evidence type="ECO:0000256" key="7">
    <source>
        <dbReference type="RuleBase" id="RU361161"/>
    </source>
</evidence>
<dbReference type="InterPro" id="IPR037524">
    <property type="entry name" value="PA14/GLEYA"/>
</dbReference>
<dbReference type="AlphaFoldDB" id="A0AAF1BQ69"/>
<dbReference type="InterPro" id="IPR026891">
    <property type="entry name" value="Fn3-like"/>
</dbReference>
<dbReference type="GO" id="GO:0009251">
    <property type="term" value="P:glucan catabolic process"/>
    <property type="evidence" value="ECO:0007669"/>
    <property type="project" value="TreeGrafter"/>
</dbReference>
<dbReference type="EMBL" id="CP086716">
    <property type="protein sequence ID" value="WOO80488.1"/>
    <property type="molecule type" value="Genomic_DNA"/>
</dbReference>
<evidence type="ECO:0000313" key="10">
    <source>
        <dbReference type="Proteomes" id="UP000827549"/>
    </source>
</evidence>
<dbReference type="Gene3D" id="3.20.20.300">
    <property type="entry name" value="Glycoside hydrolase, family 3, N-terminal domain"/>
    <property type="match status" value="1"/>
</dbReference>
<dbReference type="InterPro" id="IPR011658">
    <property type="entry name" value="PA14_dom"/>
</dbReference>
<organism evidence="9 10">
    <name type="scientific">Vanrija pseudolonga</name>
    <dbReference type="NCBI Taxonomy" id="143232"/>
    <lineage>
        <taxon>Eukaryota</taxon>
        <taxon>Fungi</taxon>
        <taxon>Dikarya</taxon>
        <taxon>Basidiomycota</taxon>
        <taxon>Agaricomycotina</taxon>
        <taxon>Tremellomycetes</taxon>
        <taxon>Trichosporonales</taxon>
        <taxon>Trichosporonaceae</taxon>
        <taxon>Vanrija</taxon>
    </lineage>
</organism>
<keyword evidence="10" id="KW-1185">Reference proteome</keyword>
<dbReference type="InterPro" id="IPR036881">
    <property type="entry name" value="Glyco_hydro_3_C_sf"/>
</dbReference>
<evidence type="ECO:0000256" key="6">
    <source>
        <dbReference type="ARBA" id="ARBA00023295"/>
    </source>
</evidence>
<evidence type="ECO:0000259" key="8">
    <source>
        <dbReference type="PROSITE" id="PS51820"/>
    </source>
</evidence>
<dbReference type="Gene3D" id="2.60.40.10">
    <property type="entry name" value="Immunoglobulins"/>
    <property type="match status" value="1"/>
</dbReference>
<dbReference type="RefSeq" id="XP_062626520.1">
    <property type="nucleotide sequence ID" value="XM_062770536.1"/>
</dbReference>
<dbReference type="InterPro" id="IPR001764">
    <property type="entry name" value="Glyco_hydro_3_N"/>
</dbReference>
<evidence type="ECO:0000256" key="2">
    <source>
        <dbReference type="ARBA" id="ARBA00005336"/>
    </source>
</evidence>
<dbReference type="PANTHER" id="PTHR42715:SF10">
    <property type="entry name" value="BETA-GLUCOSIDASE"/>
    <property type="match status" value="1"/>
</dbReference>
<feature type="domain" description="PA14" evidence="8">
    <location>
        <begin position="424"/>
        <end position="584"/>
    </location>
</feature>
<dbReference type="Pfam" id="PF07691">
    <property type="entry name" value="PA14"/>
    <property type="match status" value="1"/>
</dbReference>
<name>A0AAF1BQ69_9TREE</name>
<keyword evidence="5 7" id="KW-0119">Carbohydrate metabolism</keyword>
<evidence type="ECO:0000256" key="1">
    <source>
        <dbReference type="ARBA" id="ARBA00000448"/>
    </source>
</evidence>
<dbReference type="InterPro" id="IPR019800">
    <property type="entry name" value="Glyco_hydro_3_AS"/>
</dbReference>
<dbReference type="SMART" id="SM00758">
    <property type="entry name" value="PA14"/>
    <property type="match status" value="1"/>
</dbReference>
<comment type="pathway">
    <text evidence="7">Glycan metabolism; cellulose degradation.</text>
</comment>
<keyword evidence="7" id="KW-0624">Polysaccharide degradation</keyword>